<dbReference type="InterPro" id="IPR045455">
    <property type="entry name" value="NrS-1_pol-like_helicase"/>
</dbReference>
<evidence type="ECO:0000259" key="4">
    <source>
        <dbReference type="PROSITE" id="PS51206"/>
    </source>
</evidence>
<protein>
    <submittedName>
        <fullName evidence="5">DNA primase</fullName>
    </submittedName>
</protein>
<keyword evidence="3" id="KW-0067">ATP-binding</keyword>
<keyword evidence="1" id="KW-0547">Nucleotide-binding</keyword>
<accession>A0A412Y4X5</accession>
<dbReference type="InterPro" id="IPR014015">
    <property type="entry name" value="Helicase_SF3_DNA-vir"/>
</dbReference>
<dbReference type="NCBIfam" id="TIGR01613">
    <property type="entry name" value="primase_Cterm"/>
    <property type="match status" value="1"/>
</dbReference>
<evidence type="ECO:0000256" key="1">
    <source>
        <dbReference type="ARBA" id="ARBA00022741"/>
    </source>
</evidence>
<sequence length="555" mass="64584">MPGIQIHRLYMEKGKYRKLLNEVFGLMKGEKLDAALQESKSAARVDAVQDLMRAAIIRSSICKFNGTPYYFSGRIYEEMAWDDFGNLIYDLMRKCKMPNGDYSRVEGVLKVCKRVVAGKALKPDNAIVVFNNCVLDMNARRAHSFNRRWVQTTCVPYDYKPEEHVFLWRMFLDEVLPDKNMQKVLQEFLGSIFVDRRVAKMETMLVLRGSGSNGKSVVFETIMGILGRENVSNFGIGALITGNERKKNIAFINGKRLNYCSEIQALEFGKDSDTLKSLISGEPTEARPIYGDNFTAYNIPLLMANANQMPYLKDWSYGMRRRICIIPFEVEIPKARQKKELSRDLEAEYPAIFNWILEGRDRFIANGYKLTDSKELENVMDEYQSESSTVMKFMYQMNYLCRYEEIADIEPKWMSSAILYRKYCKWCRDNNAKEENVTVFGRILSEAGYRKKRTPNGQVYGLYGTALTEKLYYEKREDLRGNYKQRIAKPVYQDGKRYAYTHEGLAACLSLSIYQVQRLFREKKLEGTYHMEKRTTVFDLDAVEKIIKQLKIRTK</sequence>
<organism evidence="5 6">
    <name type="scientific">Bacteroides intestinalis</name>
    <dbReference type="NCBI Taxonomy" id="329854"/>
    <lineage>
        <taxon>Bacteria</taxon>
        <taxon>Pseudomonadati</taxon>
        <taxon>Bacteroidota</taxon>
        <taxon>Bacteroidia</taxon>
        <taxon>Bacteroidales</taxon>
        <taxon>Bacteroidaceae</taxon>
        <taxon>Bacteroides</taxon>
    </lineage>
</organism>
<dbReference type="AlphaFoldDB" id="A0A412Y4X5"/>
<dbReference type="PANTHER" id="PTHR35372:SF2">
    <property type="entry name" value="SF3 HELICASE DOMAIN-CONTAINING PROTEIN"/>
    <property type="match status" value="1"/>
</dbReference>
<evidence type="ECO:0000256" key="3">
    <source>
        <dbReference type="ARBA" id="ARBA00022840"/>
    </source>
</evidence>
<dbReference type="Gene3D" id="3.40.50.300">
    <property type="entry name" value="P-loop containing nucleotide triphosphate hydrolases"/>
    <property type="match status" value="1"/>
</dbReference>
<dbReference type="GO" id="GO:0005524">
    <property type="term" value="F:ATP binding"/>
    <property type="evidence" value="ECO:0007669"/>
    <property type="project" value="UniProtKB-KW"/>
</dbReference>
<name>A0A412Y4X5_9BACE</name>
<dbReference type="EMBL" id="QRZF01000009">
    <property type="protein sequence ID" value="RGV52489.1"/>
    <property type="molecule type" value="Genomic_DNA"/>
</dbReference>
<dbReference type="PANTHER" id="PTHR35372">
    <property type="entry name" value="ATP BINDING PROTEIN-RELATED"/>
    <property type="match status" value="1"/>
</dbReference>
<dbReference type="PROSITE" id="PS51206">
    <property type="entry name" value="SF3_HELICASE_1"/>
    <property type="match status" value="1"/>
</dbReference>
<dbReference type="Proteomes" id="UP000283850">
    <property type="component" value="Unassembled WGS sequence"/>
</dbReference>
<evidence type="ECO:0000313" key="6">
    <source>
        <dbReference type="Proteomes" id="UP000283850"/>
    </source>
</evidence>
<reference evidence="5 6" key="1">
    <citation type="submission" date="2018-08" db="EMBL/GenBank/DDBJ databases">
        <title>A genome reference for cultivated species of the human gut microbiota.</title>
        <authorList>
            <person name="Zou Y."/>
            <person name="Xue W."/>
            <person name="Luo G."/>
        </authorList>
    </citation>
    <scope>NUCLEOTIDE SEQUENCE [LARGE SCALE GENOMIC DNA]</scope>
    <source>
        <strain evidence="5 6">AF14-32</strain>
    </source>
</reference>
<dbReference type="SUPFAM" id="SSF52540">
    <property type="entry name" value="P-loop containing nucleoside triphosphate hydrolases"/>
    <property type="match status" value="1"/>
</dbReference>
<dbReference type="Pfam" id="PF08706">
    <property type="entry name" value="D5_N"/>
    <property type="match status" value="1"/>
</dbReference>
<dbReference type="InterPro" id="IPR027417">
    <property type="entry name" value="P-loop_NTPase"/>
</dbReference>
<proteinExistence type="predicted"/>
<gene>
    <name evidence="5" type="ORF">DWW10_14445</name>
</gene>
<dbReference type="InterPro" id="IPR014818">
    <property type="entry name" value="Phage/plasmid_primase_P4_C"/>
</dbReference>
<keyword evidence="2" id="KW-0378">Hydrolase</keyword>
<evidence type="ECO:0000256" key="2">
    <source>
        <dbReference type="ARBA" id="ARBA00022801"/>
    </source>
</evidence>
<feature type="domain" description="SF3 helicase" evidence="4">
    <location>
        <begin position="180"/>
        <end position="341"/>
    </location>
</feature>
<dbReference type="InterPro" id="IPR051620">
    <property type="entry name" value="ORF904-like_C"/>
</dbReference>
<dbReference type="InterPro" id="IPR006500">
    <property type="entry name" value="Helicase_put_C_phage/plasmid"/>
</dbReference>
<dbReference type="Pfam" id="PF19263">
    <property type="entry name" value="DUF5906"/>
    <property type="match status" value="1"/>
</dbReference>
<evidence type="ECO:0000313" key="5">
    <source>
        <dbReference type="EMBL" id="RGV52489.1"/>
    </source>
</evidence>
<comment type="caution">
    <text evidence="5">The sequence shown here is derived from an EMBL/GenBank/DDBJ whole genome shotgun (WGS) entry which is preliminary data.</text>
</comment>
<dbReference type="GO" id="GO:0016787">
    <property type="term" value="F:hydrolase activity"/>
    <property type="evidence" value="ECO:0007669"/>
    <property type="project" value="UniProtKB-KW"/>
</dbReference>